<comment type="caution">
    <text evidence="1">The sequence shown here is derived from an EMBL/GenBank/DDBJ whole genome shotgun (WGS) entry which is preliminary data.</text>
</comment>
<evidence type="ECO:0000313" key="2">
    <source>
        <dbReference type="Proteomes" id="UP000824120"/>
    </source>
</evidence>
<gene>
    <name evidence="1" type="ORF">H5410_035956</name>
</gene>
<dbReference type="AlphaFoldDB" id="A0A9J5Y663"/>
<dbReference type="EMBL" id="JACXVP010000007">
    <property type="protein sequence ID" value="KAG5594724.1"/>
    <property type="molecule type" value="Genomic_DNA"/>
</dbReference>
<proteinExistence type="predicted"/>
<keyword evidence="2" id="KW-1185">Reference proteome</keyword>
<organism evidence="1 2">
    <name type="scientific">Solanum commersonii</name>
    <name type="common">Commerson's wild potato</name>
    <name type="synonym">Commerson's nightshade</name>
    <dbReference type="NCBI Taxonomy" id="4109"/>
    <lineage>
        <taxon>Eukaryota</taxon>
        <taxon>Viridiplantae</taxon>
        <taxon>Streptophyta</taxon>
        <taxon>Embryophyta</taxon>
        <taxon>Tracheophyta</taxon>
        <taxon>Spermatophyta</taxon>
        <taxon>Magnoliopsida</taxon>
        <taxon>eudicotyledons</taxon>
        <taxon>Gunneridae</taxon>
        <taxon>Pentapetalae</taxon>
        <taxon>asterids</taxon>
        <taxon>lamiids</taxon>
        <taxon>Solanales</taxon>
        <taxon>Solanaceae</taxon>
        <taxon>Solanoideae</taxon>
        <taxon>Solaneae</taxon>
        <taxon>Solanum</taxon>
    </lineage>
</organism>
<dbReference type="OrthoDB" id="418748at2759"/>
<name>A0A9J5Y663_SOLCO</name>
<dbReference type="Proteomes" id="UP000824120">
    <property type="component" value="Chromosome 7"/>
</dbReference>
<protein>
    <submittedName>
        <fullName evidence="1">Uncharacterized protein</fullName>
    </submittedName>
</protein>
<evidence type="ECO:0000313" key="1">
    <source>
        <dbReference type="EMBL" id="KAG5594724.1"/>
    </source>
</evidence>
<accession>A0A9J5Y663</accession>
<sequence length="65" mass="7598">MEAKLAVTTTKMLVNAKERKALDLDQVKYIKDEEGEVLTEEILITQRWKAYFHKLLKEEGAKTLF</sequence>
<reference evidence="1 2" key="1">
    <citation type="submission" date="2020-09" db="EMBL/GenBank/DDBJ databases">
        <title>De no assembly of potato wild relative species, Solanum commersonii.</title>
        <authorList>
            <person name="Cho K."/>
        </authorList>
    </citation>
    <scope>NUCLEOTIDE SEQUENCE [LARGE SCALE GENOMIC DNA]</scope>
    <source>
        <strain evidence="1">LZ3.2</strain>
        <tissue evidence="1">Leaf</tissue>
    </source>
</reference>